<feature type="domain" description="Solute-binding protein family 3/N-terminal" evidence="3">
    <location>
        <begin position="35"/>
        <end position="255"/>
    </location>
</feature>
<name>A0A840RSF3_9BURK</name>
<evidence type="ECO:0000259" key="3">
    <source>
        <dbReference type="SMART" id="SM00062"/>
    </source>
</evidence>
<gene>
    <name evidence="4" type="ORF">HNR39_002435</name>
</gene>
<dbReference type="SUPFAM" id="SSF53850">
    <property type="entry name" value="Periplasmic binding protein-like II"/>
    <property type="match status" value="1"/>
</dbReference>
<accession>A0A840RSF3</accession>
<protein>
    <submittedName>
        <fullName evidence="4">Polar amino acid transport system substrate-binding protein</fullName>
    </submittedName>
</protein>
<evidence type="ECO:0000313" key="4">
    <source>
        <dbReference type="EMBL" id="MBB5200593.1"/>
    </source>
</evidence>
<feature type="signal peptide" evidence="2">
    <location>
        <begin position="1"/>
        <end position="24"/>
    </location>
</feature>
<reference evidence="4 5" key="1">
    <citation type="submission" date="2020-08" db="EMBL/GenBank/DDBJ databases">
        <title>Genomic Encyclopedia of Type Strains, Phase IV (KMG-IV): sequencing the most valuable type-strain genomes for metagenomic binning, comparative biology and taxonomic classification.</title>
        <authorList>
            <person name="Goeker M."/>
        </authorList>
    </citation>
    <scope>NUCLEOTIDE SEQUENCE [LARGE SCALE GENOMIC DNA]</scope>
    <source>
        <strain evidence="4 5">DSM 23240</strain>
    </source>
</reference>
<feature type="chain" id="PRO_5032444519" evidence="2">
    <location>
        <begin position="25"/>
        <end position="265"/>
    </location>
</feature>
<dbReference type="PANTHER" id="PTHR35936:SF37">
    <property type="entry name" value="AMINO ACID ABC TRANSPORTER SUBSTRATE-BINDING PROTEIN"/>
    <property type="match status" value="1"/>
</dbReference>
<dbReference type="Pfam" id="PF00497">
    <property type="entry name" value="SBP_bac_3"/>
    <property type="match status" value="1"/>
</dbReference>
<dbReference type="Gene3D" id="3.40.190.10">
    <property type="entry name" value="Periplasmic binding protein-like II"/>
    <property type="match status" value="2"/>
</dbReference>
<evidence type="ECO:0000256" key="1">
    <source>
        <dbReference type="ARBA" id="ARBA00022729"/>
    </source>
</evidence>
<organism evidence="4 5">
    <name type="scientific">Glaciimonas immobilis</name>
    <dbReference type="NCBI Taxonomy" id="728004"/>
    <lineage>
        <taxon>Bacteria</taxon>
        <taxon>Pseudomonadati</taxon>
        <taxon>Pseudomonadota</taxon>
        <taxon>Betaproteobacteria</taxon>
        <taxon>Burkholderiales</taxon>
        <taxon>Oxalobacteraceae</taxon>
        <taxon>Glaciimonas</taxon>
    </lineage>
</organism>
<proteinExistence type="predicted"/>
<keyword evidence="1 2" id="KW-0732">Signal</keyword>
<dbReference type="RefSeq" id="WP_168055919.1">
    <property type="nucleotide sequence ID" value="NZ_JAAOZT010000007.1"/>
</dbReference>
<dbReference type="PANTHER" id="PTHR35936">
    <property type="entry name" value="MEMBRANE-BOUND LYTIC MUREIN TRANSGLYCOSYLASE F"/>
    <property type="match status" value="1"/>
</dbReference>
<keyword evidence="5" id="KW-1185">Reference proteome</keyword>
<evidence type="ECO:0000313" key="5">
    <source>
        <dbReference type="Proteomes" id="UP000571084"/>
    </source>
</evidence>
<dbReference type="Proteomes" id="UP000571084">
    <property type="component" value="Unassembled WGS sequence"/>
</dbReference>
<dbReference type="EMBL" id="JACHHQ010000005">
    <property type="protein sequence ID" value="MBB5200593.1"/>
    <property type="molecule type" value="Genomic_DNA"/>
</dbReference>
<dbReference type="AlphaFoldDB" id="A0A840RSF3"/>
<dbReference type="SMART" id="SM00062">
    <property type="entry name" value="PBPb"/>
    <property type="match status" value="1"/>
</dbReference>
<dbReference type="CDD" id="cd01072">
    <property type="entry name" value="PBP2_SMa0082_like"/>
    <property type="match status" value="1"/>
</dbReference>
<sequence>MKLKKMLLLSSLSVVVMSAQIAHADALADIQKSGTLRIAVPQDFPPYGSVTSDMQLQGLDIDVAKLLAKGMGVKAELIPVGSANRMAYLQTHKADVVVSSLGKNAEREKVISFSQPYAPFNNSLYGAADLKVASAADLANQTVGVARGTFEDTLLSDTVPKSTVMKRYEDNNTLISAYVSGQVRLIGTGDFVAITIGEKDPKHKPFMKYVIQESRCLVGLNKGEPALMAKVNEVLTKAKKSGELNAIVKKWLNVPLPDKLANVFE</sequence>
<dbReference type="InterPro" id="IPR001638">
    <property type="entry name" value="Solute-binding_3/MltF_N"/>
</dbReference>
<comment type="caution">
    <text evidence="4">The sequence shown here is derived from an EMBL/GenBank/DDBJ whole genome shotgun (WGS) entry which is preliminary data.</text>
</comment>
<evidence type="ECO:0000256" key="2">
    <source>
        <dbReference type="SAM" id="SignalP"/>
    </source>
</evidence>